<dbReference type="Pfam" id="PF18962">
    <property type="entry name" value="Por_Secre_tail"/>
    <property type="match status" value="1"/>
</dbReference>
<evidence type="ECO:0000256" key="1">
    <source>
        <dbReference type="SAM" id="SignalP"/>
    </source>
</evidence>
<gene>
    <name evidence="3" type="ORF">JL102_16260</name>
</gene>
<reference evidence="3" key="1">
    <citation type="submission" date="2021-01" db="EMBL/GenBank/DDBJ databases">
        <title>Fulvivirga kasyanovii gen. nov., sp nov., a novel member of the phylum Bacteroidetes isolated from seawater in a mussel farm.</title>
        <authorList>
            <person name="Zhao L.-H."/>
            <person name="Wang Z.-J."/>
        </authorList>
    </citation>
    <scope>NUCLEOTIDE SEQUENCE</scope>
    <source>
        <strain evidence="3">2943</strain>
    </source>
</reference>
<dbReference type="Proteomes" id="UP000659388">
    <property type="component" value="Unassembled WGS sequence"/>
</dbReference>
<organism evidence="3 4">
    <name type="scientific">Fulvivirga sediminis</name>
    <dbReference type="NCBI Taxonomy" id="2803949"/>
    <lineage>
        <taxon>Bacteria</taxon>
        <taxon>Pseudomonadati</taxon>
        <taxon>Bacteroidota</taxon>
        <taxon>Cytophagia</taxon>
        <taxon>Cytophagales</taxon>
        <taxon>Fulvivirgaceae</taxon>
        <taxon>Fulvivirga</taxon>
    </lineage>
</organism>
<keyword evidence="4" id="KW-1185">Reference proteome</keyword>
<feature type="domain" description="Secretion system C-terminal sorting" evidence="2">
    <location>
        <begin position="681"/>
        <end position="757"/>
    </location>
</feature>
<dbReference type="NCBIfam" id="TIGR04183">
    <property type="entry name" value="Por_Secre_tail"/>
    <property type="match status" value="1"/>
</dbReference>
<dbReference type="InterPro" id="IPR026444">
    <property type="entry name" value="Secre_tail"/>
</dbReference>
<sequence>MRLTYVFLVLFFVGISASETFACFGARTFTWEGSNSSSWEDGRNFNRGYRPGNNDGVIVRSSQYDYEPVVSRDDRIGVLAIAEDGVVNIQADLTVDELVINGGSNNLIKISAGNSLIINDKLYFRESGGITFEGEGSLFINEVDLSANGSRIFNNLKGTAVISRNVLFSGSNQTVSNNGDMDVGGDIQSSSRWNNDNEINNYGDLLFRNINLSDGKLTINNYSTIDQSGYFYSITNSSAFHNYDGSVWRWSYSGNTYDDDMRRVMDCSDGTNTFIYNATGTQDIIPVDYSNLILAGNNVKYTQNNLRVNQDLTITGSARLNVANANNNISLAGNWINNSRNSNSFEEGSRQVSLNGNRDQYIMAQETFYDLQINKSAGDVYLSDDNLVNHSLMLIKGKLNTRDNYLTIGASGFISGADQDRYIRVTSDGGLKQNNIGKGGRVGDVLFPIGLTSYTPLTINNTSGTADNYTLRMCNGISLNGNCYDDMLSESAINLTWFIDEDVLGGSDANLLFQWGGSEELDGFDRSNISIVHYNGTNWEQLNHVSASGSGPYYASVSNVASFSPFGVASGGPLPVELTYFKGGIQNEYVLLTWQTASELNNDYFSVEKTLDFENYEQVATVAGKGTQSSPSEYSIIDTDPYAGVSYYRLKQTDYDGSVTYSRPVRINNISNSEHHVDLTLFPVPSDGKLLKLALQGDESLGLVDVQIIDVQGRTVYKESNVLPQDEWSIQFNKQLKPGIYSLLINSDKTLTRKFVVK</sequence>
<keyword evidence="1" id="KW-0732">Signal</keyword>
<feature type="signal peptide" evidence="1">
    <location>
        <begin position="1"/>
        <end position="22"/>
    </location>
</feature>
<dbReference type="RefSeq" id="WP_202245500.1">
    <property type="nucleotide sequence ID" value="NZ_JAESIY010000009.1"/>
</dbReference>
<feature type="chain" id="PRO_5044502603" evidence="1">
    <location>
        <begin position="23"/>
        <end position="758"/>
    </location>
</feature>
<dbReference type="AlphaFoldDB" id="A0A937FB98"/>
<proteinExistence type="predicted"/>
<accession>A0A937FB98</accession>
<comment type="caution">
    <text evidence="3">The sequence shown here is derived from an EMBL/GenBank/DDBJ whole genome shotgun (WGS) entry which is preliminary data.</text>
</comment>
<evidence type="ECO:0000259" key="2">
    <source>
        <dbReference type="Pfam" id="PF18962"/>
    </source>
</evidence>
<protein>
    <submittedName>
        <fullName evidence="3">T9SS type A sorting domain-containing protein</fullName>
    </submittedName>
</protein>
<dbReference type="EMBL" id="JAESIY010000009">
    <property type="protein sequence ID" value="MBL3657705.1"/>
    <property type="molecule type" value="Genomic_DNA"/>
</dbReference>
<evidence type="ECO:0000313" key="4">
    <source>
        <dbReference type="Proteomes" id="UP000659388"/>
    </source>
</evidence>
<name>A0A937FB98_9BACT</name>
<evidence type="ECO:0000313" key="3">
    <source>
        <dbReference type="EMBL" id="MBL3657705.1"/>
    </source>
</evidence>